<organism evidence="1 2">
    <name type="scientific">Prunus persica</name>
    <name type="common">Peach</name>
    <name type="synonym">Amygdalus persica</name>
    <dbReference type="NCBI Taxonomy" id="3760"/>
    <lineage>
        <taxon>Eukaryota</taxon>
        <taxon>Viridiplantae</taxon>
        <taxon>Streptophyta</taxon>
        <taxon>Embryophyta</taxon>
        <taxon>Tracheophyta</taxon>
        <taxon>Spermatophyta</taxon>
        <taxon>Magnoliopsida</taxon>
        <taxon>eudicotyledons</taxon>
        <taxon>Gunneridae</taxon>
        <taxon>Pentapetalae</taxon>
        <taxon>rosids</taxon>
        <taxon>fabids</taxon>
        <taxon>Rosales</taxon>
        <taxon>Rosaceae</taxon>
        <taxon>Amygdaloideae</taxon>
        <taxon>Amygdaleae</taxon>
        <taxon>Prunus</taxon>
    </lineage>
</organism>
<dbReference type="OMA" id="KWEDIGF"/>
<dbReference type="PANTHER" id="PTHR37210">
    <property type="entry name" value="EXPRESSED PROTEIN"/>
    <property type="match status" value="1"/>
</dbReference>
<gene>
    <name evidence="1" type="ORF">PRUPE_1G471000</name>
</gene>
<proteinExistence type="predicted"/>
<evidence type="ECO:0000313" key="2">
    <source>
        <dbReference type="Proteomes" id="UP000006882"/>
    </source>
</evidence>
<protein>
    <submittedName>
        <fullName evidence="1">Uncharacterized protein</fullName>
    </submittedName>
</protein>
<name>M5XGS6_PRUPE</name>
<sequence>MAITNFNCCLNPPPPTQNLGSSPSLPSKPNQVLAWYVIKPNFLICPYLHFLGKNLRGLIKLRRVLCWCLMTQLKVLKGVCWCLIMVNTCVCRNKNDGSWTKRCVLGMTAGIMIGLEMGSLDAIAKGMPLPLVTESSDQRVTKWSDKRMCPPWIPNSLETIVPENLPRPSAQRRSEVVGFSKDAPAVKTVVVRRSGGCFAM</sequence>
<dbReference type="HOGENOM" id="CLU_118309_0_0_1"/>
<dbReference type="PANTHER" id="PTHR37210:SF2">
    <property type="entry name" value="PROTEIN CHLOROPLAST VESICULATION"/>
    <property type="match status" value="1"/>
</dbReference>
<dbReference type="AlphaFoldDB" id="M5XGS6"/>
<evidence type="ECO:0000313" key="1">
    <source>
        <dbReference type="EMBL" id="ONI34249.1"/>
    </source>
</evidence>
<dbReference type="Proteomes" id="UP000006882">
    <property type="component" value="Chromosome G1"/>
</dbReference>
<keyword evidence="2" id="KW-1185">Reference proteome</keyword>
<dbReference type="EMBL" id="CM007651">
    <property type="protein sequence ID" value="ONI34249.1"/>
    <property type="molecule type" value="Genomic_DNA"/>
</dbReference>
<reference evidence="1 2" key="1">
    <citation type="journal article" date="2013" name="Nat. Genet.">
        <title>The high-quality draft genome of peach (Prunus persica) identifies unique patterns of genetic diversity, domestication and genome evolution.</title>
        <authorList>
            <consortium name="International Peach Genome Initiative"/>
            <person name="Verde I."/>
            <person name="Abbott A.G."/>
            <person name="Scalabrin S."/>
            <person name="Jung S."/>
            <person name="Shu S."/>
            <person name="Marroni F."/>
            <person name="Zhebentyayeva T."/>
            <person name="Dettori M.T."/>
            <person name="Grimwood J."/>
            <person name="Cattonaro F."/>
            <person name="Zuccolo A."/>
            <person name="Rossini L."/>
            <person name="Jenkins J."/>
            <person name="Vendramin E."/>
            <person name="Meisel L.A."/>
            <person name="Decroocq V."/>
            <person name="Sosinski B."/>
            <person name="Prochnik S."/>
            <person name="Mitros T."/>
            <person name="Policriti A."/>
            <person name="Cipriani G."/>
            <person name="Dondini L."/>
            <person name="Ficklin S."/>
            <person name="Goodstein D.M."/>
            <person name="Xuan P."/>
            <person name="Del Fabbro C."/>
            <person name="Aramini V."/>
            <person name="Copetti D."/>
            <person name="Gonzalez S."/>
            <person name="Horner D.S."/>
            <person name="Falchi R."/>
            <person name="Lucas S."/>
            <person name="Mica E."/>
            <person name="Maldonado J."/>
            <person name="Lazzari B."/>
            <person name="Bielenberg D."/>
            <person name="Pirona R."/>
            <person name="Miculan M."/>
            <person name="Barakat A."/>
            <person name="Testolin R."/>
            <person name="Stella A."/>
            <person name="Tartarini S."/>
            <person name="Tonutti P."/>
            <person name="Arus P."/>
            <person name="Orellana A."/>
            <person name="Wells C."/>
            <person name="Main D."/>
            <person name="Vizzotto G."/>
            <person name="Silva H."/>
            <person name="Salamini F."/>
            <person name="Schmutz J."/>
            <person name="Morgante M."/>
            <person name="Rokhsar D.S."/>
        </authorList>
    </citation>
    <scope>NUCLEOTIDE SEQUENCE [LARGE SCALE GENOMIC DNA]</scope>
    <source>
        <strain evidence="2">cv. Nemared</strain>
    </source>
</reference>
<accession>M5XGS6</accession>
<dbReference type="InterPro" id="IPR053350">
    <property type="entry name" value="CV_Inducer"/>
</dbReference>
<dbReference type="Gramene" id="ONI34249">
    <property type="protein sequence ID" value="ONI34249"/>
    <property type="gene ID" value="PRUPE_1G471000"/>
</dbReference>
<dbReference type="eggNOG" id="ENOG502S9UX">
    <property type="taxonomic scope" value="Eukaryota"/>
</dbReference>
<dbReference type="STRING" id="3760.M5XGS6"/>